<protein>
    <submittedName>
        <fullName evidence="1">Uncharacterized protein</fullName>
    </submittedName>
</protein>
<keyword evidence="2" id="KW-1185">Reference proteome</keyword>
<evidence type="ECO:0000313" key="1">
    <source>
        <dbReference type="EMBL" id="CAB3775142.1"/>
    </source>
</evidence>
<reference evidence="1 2" key="1">
    <citation type="submission" date="2020-04" db="EMBL/GenBank/DDBJ databases">
        <authorList>
            <person name="De Canck E."/>
        </authorList>
    </citation>
    <scope>NUCLEOTIDE SEQUENCE [LARGE SCALE GENOMIC DNA]</scope>
    <source>
        <strain evidence="1 2">LMG 29542</strain>
    </source>
</reference>
<dbReference type="AlphaFoldDB" id="A0A6J5FBN7"/>
<sequence length="376" mass="41427">MPTLPEHIDLLKDLPEELDRRYHSSVRRFLAHLEEQGQSWSQLVPAGSGEGARPAALEQAVNEGIWHHGLPPSTRAAINQAFGLKLRGDIKGAWALVPPDLQEHKDLLKNLPGKLAQAYRSNVKWFLVHLEEQGQSWSQLVPAGSGADARPAALEQAINEGIRHHGLPTSTRAAINQAFGFKLQGDIQRAPDLLEHKELLKNLPEEPDPVYRSRVNRFLVHLEEQGQSWSQLVAAGSGGGARPAALEQAVNDGIRHHGLSTNTRAALNRAFGFKLQGDIKRVRLAPDLQEHKDLLKDLPEELGKAYRSSVNRFLAHLEEQGQSWSQLVAVGSGARPAALEQAVNEGIRHHGLQTNTRAALNQAFGFRLQSKAEKRG</sequence>
<organism evidence="1 2">
    <name type="scientific">Paraburkholderia humisilvae</name>
    <dbReference type="NCBI Taxonomy" id="627669"/>
    <lineage>
        <taxon>Bacteria</taxon>
        <taxon>Pseudomonadati</taxon>
        <taxon>Pseudomonadota</taxon>
        <taxon>Betaproteobacteria</taxon>
        <taxon>Burkholderiales</taxon>
        <taxon>Burkholderiaceae</taxon>
        <taxon>Paraburkholderia</taxon>
    </lineage>
</organism>
<proteinExistence type="predicted"/>
<evidence type="ECO:0000313" key="2">
    <source>
        <dbReference type="Proteomes" id="UP000494363"/>
    </source>
</evidence>
<dbReference type="Proteomes" id="UP000494363">
    <property type="component" value="Unassembled WGS sequence"/>
</dbReference>
<gene>
    <name evidence="1" type="ORF">LMG29542_08524</name>
</gene>
<name>A0A6J5FBN7_9BURK</name>
<dbReference type="EMBL" id="CADIKH010000277">
    <property type="protein sequence ID" value="CAB3775142.1"/>
    <property type="molecule type" value="Genomic_DNA"/>
</dbReference>
<accession>A0A6J5FBN7</accession>